<proteinExistence type="inferred from homology"/>
<dbReference type="AlphaFoldDB" id="A0A840RYH1"/>
<dbReference type="EMBL" id="JACHHQ010000008">
    <property type="protein sequence ID" value="MBB5201694.1"/>
    <property type="molecule type" value="Genomic_DNA"/>
</dbReference>
<comment type="similarity">
    <text evidence="2">Belongs to the FAH family.</text>
</comment>
<dbReference type="RefSeq" id="WP_168057280.1">
    <property type="nucleotide sequence ID" value="NZ_JAAOZT010000017.1"/>
</dbReference>
<dbReference type="Gene3D" id="3.90.850.10">
    <property type="entry name" value="Fumarylacetoacetase-like, C-terminal domain"/>
    <property type="match status" value="1"/>
</dbReference>
<evidence type="ECO:0000259" key="4">
    <source>
        <dbReference type="Pfam" id="PF01557"/>
    </source>
</evidence>
<evidence type="ECO:0000313" key="7">
    <source>
        <dbReference type="Proteomes" id="UP000571084"/>
    </source>
</evidence>
<evidence type="ECO:0000256" key="3">
    <source>
        <dbReference type="ARBA" id="ARBA00022723"/>
    </source>
</evidence>
<gene>
    <name evidence="6" type="ORF">HNR39_003552</name>
</gene>
<evidence type="ECO:0000256" key="1">
    <source>
        <dbReference type="ARBA" id="ARBA00001946"/>
    </source>
</evidence>
<protein>
    <submittedName>
        <fullName evidence="6">2-keto-4-pentenoate hydratase/2-oxohepta-3-ene-1,7-dioic acid hydratase in catechol pathway</fullName>
    </submittedName>
</protein>
<comment type="caution">
    <text evidence="6">The sequence shown here is derived from an EMBL/GenBank/DDBJ whole genome shotgun (WGS) entry which is preliminary data.</text>
</comment>
<evidence type="ECO:0000313" key="6">
    <source>
        <dbReference type="EMBL" id="MBB5201694.1"/>
    </source>
</evidence>
<organism evidence="6 7">
    <name type="scientific">Glaciimonas immobilis</name>
    <dbReference type="NCBI Taxonomy" id="728004"/>
    <lineage>
        <taxon>Bacteria</taxon>
        <taxon>Pseudomonadati</taxon>
        <taxon>Pseudomonadota</taxon>
        <taxon>Betaproteobacteria</taxon>
        <taxon>Burkholderiales</taxon>
        <taxon>Oxalobacteraceae</taxon>
        <taxon>Glaciimonas</taxon>
    </lineage>
</organism>
<reference evidence="6 7" key="1">
    <citation type="submission" date="2020-08" db="EMBL/GenBank/DDBJ databases">
        <title>Genomic Encyclopedia of Type Strains, Phase IV (KMG-IV): sequencing the most valuable type-strain genomes for metagenomic binning, comparative biology and taxonomic classification.</title>
        <authorList>
            <person name="Goeker M."/>
        </authorList>
    </citation>
    <scope>NUCLEOTIDE SEQUENCE [LARGE SCALE GENOMIC DNA]</scope>
    <source>
        <strain evidence="6 7">DSM 23240</strain>
    </source>
</reference>
<dbReference type="InterPro" id="IPR018833">
    <property type="entry name" value="Rv2993c-like_N"/>
</dbReference>
<dbReference type="InterPro" id="IPR051121">
    <property type="entry name" value="FAH"/>
</dbReference>
<evidence type="ECO:0000259" key="5">
    <source>
        <dbReference type="Pfam" id="PF10370"/>
    </source>
</evidence>
<dbReference type="PANTHER" id="PTHR42796:SF4">
    <property type="entry name" value="FUMARYLACETOACETATE HYDROLASE DOMAIN-CONTAINING PROTEIN 2A"/>
    <property type="match status" value="1"/>
</dbReference>
<feature type="domain" description="Rv2993c-like N-terminal" evidence="5">
    <location>
        <begin position="1"/>
        <end position="64"/>
    </location>
</feature>
<name>A0A840RYH1_9BURK</name>
<accession>A0A840RYH1</accession>
<dbReference type="InterPro" id="IPR036663">
    <property type="entry name" value="Fumarylacetoacetase_C_sf"/>
</dbReference>
<dbReference type="Pfam" id="PF01557">
    <property type="entry name" value="FAA_hydrolase"/>
    <property type="match status" value="1"/>
</dbReference>
<dbReference type="GO" id="GO:0044281">
    <property type="term" value="P:small molecule metabolic process"/>
    <property type="evidence" value="ECO:0007669"/>
    <property type="project" value="UniProtKB-ARBA"/>
</dbReference>
<sequence>MKLARCTDGGAPFWALVDTGAGTVKPIAGEFSDWAPRITRGDGESALSFSGAGRLLSEVRLLPPIERVNRVVIAGANYAKHLVEFGLKPPSQPVAFLKAYGALIGAYDPIRYPPLTDELDHEVELVAVIGATSVNLDDPLSSVLGYTVGNDVSARDLQRSGAAGIGMDLFAAKSQDQTTGVGPWIVTRDEFPPGSPKLGLTLRVNGEIRQDSNTSEMTWDVGQLICFVDERSRFSCGDILFTGSPAGVGMGTGLFLHPGDVVEAAVEGIGVLKNIVSEKSPRKGDPASTNAQK</sequence>
<comment type="cofactor">
    <cofactor evidence="1">
        <name>Mg(2+)</name>
        <dbReference type="ChEBI" id="CHEBI:18420"/>
    </cofactor>
</comment>
<dbReference type="Pfam" id="PF10370">
    <property type="entry name" value="Rv2993c-like_N"/>
    <property type="match status" value="1"/>
</dbReference>
<dbReference type="GO" id="GO:0003824">
    <property type="term" value="F:catalytic activity"/>
    <property type="evidence" value="ECO:0007669"/>
    <property type="project" value="InterPro"/>
</dbReference>
<dbReference type="GO" id="GO:0046872">
    <property type="term" value="F:metal ion binding"/>
    <property type="evidence" value="ECO:0007669"/>
    <property type="project" value="UniProtKB-KW"/>
</dbReference>
<dbReference type="PANTHER" id="PTHR42796">
    <property type="entry name" value="FUMARYLACETOACETATE HYDROLASE DOMAIN-CONTAINING PROTEIN 2A-RELATED"/>
    <property type="match status" value="1"/>
</dbReference>
<dbReference type="InterPro" id="IPR011234">
    <property type="entry name" value="Fumarylacetoacetase-like_C"/>
</dbReference>
<dbReference type="SUPFAM" id="SSF56529">
    <property type="entry name" value="FAH"/>
    <property type="match status" value="1"/>
</dbReference>
<dbReference type="Proteomes" id="UP000571084">
    <property type="component" value="Unassembled WGS sequence"/>
</dbReference>
<evidence type="ECO:0000256" key="2">
    <source>
        <dbReference type="ARBA" id="ARBA00010211"/>
    </source>
</evidence>
<feature type="domain" description="Fumarylacetoacetase-like C-terminal" evidence="4">
    <location>
        <begin position="71"/>
        <end position="276"/>
    </location>
</feature>
<keyword evidence="3" id="KW-0479">Metal-binding</keyword>
<keyword evidence="7" id="KW-1185">Reference proteome</keyword>